<sequence length="466" mass="50594">MARPMAGLGISFGSTGFNSVAQNVYADSSVSSARPVKPLPRRSTQEDVEMSDPSPSCDAYSQCPSQEFAAPSPPSLHVAPAYYSPCDNFLMLVDSPALHEIKMEVDSPALVTKEPRMESNLYRFLTSPDASTVGIIPDVNFRALAAQQQCAPVLCVNPADISGPGPGLELPPTKVEDEDIVMASPEAPAQPGTTTATADFPEEAVSAIVSVLAASVKRQEAEEELVVPGSMPVVRGGGYASHPLTSVQLPAFAVRSVVPSSETVGRTPLGLQNVSTPLQETALMWAANQMSPILNAHEGIDLDRLRQKADNWRKLNPGFELDKTFLQSFAGRLSEKGELIPYYRCYVNGCAQSNKRRDHILVHVGSHVEHRPFQCDTCGMRFLRKNECKRHMSSHAGFKPYSCTICPAFLGKNFVRQDLLKRHMRVSHGVVSENSRPCTSAGSGGRIGRRVFKRGESLSPISEYQP</sequence>
<dbReference type="EMBL" id="MU274911">
    <property type="protein sequence ID" value="KAI0089259.1"/>
    <property type="molecule type" value="Genomic_DNA"/>
</dbReference>
<name>A0ACB8U581_9APHY</name>
<accession>A0ACB8U581</accession>
<comment type="caution">
    <text evidence="1">The sequence shown here is derived from an EMBL/GenBank/DDBJ whole genome shotgun (WGS) entry which is preliminary data.</text>
</comment>
<dbReference type="Proteomes" id="UP001055072">
    <property type="component" value="Unassembled WGS sequence"/>
</dbReference>
<evidence type="ECO:0000313" key="2">
    <source>
        <dbReference type="Proteomes" id="UP001055072"/>
    </source>
</evidence>
<reference evidence="1" key="1">
    <citation type="journal article" date="2021" name="Environ. Microbiol.">
        <title>Gene family expansions and transcriptome signatures uncover fungal adaptations to wood decay.</title>
        <authorList>
            <person name="Hage H."/>
            <person name="Miyauchi S."/>
            <person name="Viragh M."/>
            <person name="Drula E."/>
            <person name="Min B."/>
            <person name="Chaduli D."/>
            <person name="Navarro D."/>
            <person name="Favel A."/>
            <person name="Norest M."/>
            <person name="Lesage-Meessen L."/>
            <person name="Balint B."/>
            <person name="Merenyi Z."/>
            <person name="de Eugenio L."/>
            <person name="Morin E."/>
            <person name="Martinez A.T."/>
            <person name="Baldrian P."/>
            <person name="Stursova M."/>
            <person name="Martinez M.J."/>
            <person name="Novotny C."/>
            <person name="Magnuson J.K."/>
            <person name="Spatafora J.W."/>
            <person name="Maurice S."/>
            <person name="Pangilinan J."/>
            <person name="Andreopoulos W."/>
            <person name="LaButti K."/>
            <person name="Hundley H."/>
            <person name="Na H."/>
            <person name="Kuo A."/>
            <person name="Barry K."/>
            <person name="Lipzen A."/>
            <person name="Henrissat B."/>
            <person name="Riley R."/>
            <person name="Ahrendt S."/>
            <person name="Nagy L.G."/>
            <person name="Grigoriev I.V."/>
            <person name="Martin F."/>
            <person name="Rosso M.N."/>
        </authorList>
    </citation>
    <scope>NUCLEOTIDE SEQUENCE</scope>
    <source>
        <strain evidence="1">CBS 384.51</strain>
    </source>
</reference>
<gene>
    <name evidence="1" type="ORF">BDY19DRAFT_944932</name>
</gene>
<proteinExistence type="predicted"/>
<protein>
    <submittedName>
        <fullName evidence="1">Uncharacterized protein</fullName>
    </submittedName>
</protein>
<keyword evidence="2" id="KW-1185">Reference proteome</keyword>
<evidence type="ECO:0000313" key="1">
    <source>
        <dbReference type="EMBL" id="KAI0089259.1"/>
    </source>
</evidence>
<organism evidence="1 2">
    <name type="scientific">Irpex rosettiformis</name>
    <dbReference type="NCBI Taxonomy" id="378272"/>
    <lineage>
        <taxon>Eukaryota</taxon>
        <taxon>Fungi</taxon>
        <taxon>Dikarya</taxon>
        <taxon>Basidiomycota</taxon>
        <taxon>Agaricomycotina</taxon>
        <taxon>Agaricomycetes</taxon>
        <taxon>Polyporales</taxon>
        <taxon>Irpicaceae</taxon>
        <taxon>Irpex</taxon>
    </lineage>
</organism>